<sequence length="241" mass="27071">MRQALETASSQISIDVDTLDASPQISAFRQQQLYEYMVEKIREKGAEYLIPPHPSSPFMDALNKLRPVFARVHKYLELNSGRHHLYWAPLALRWMRGESLPSIIDEAIKYHEKKGRSRSNRTVIREVLTDIESDLRFRYVNLLGCYTAVLKRALIDCDHASSATKIPALTLYLELGAASQTMIQLMSLGLSRHTAGIVAGQSINKDMDASAARAFLQRFSPEAAGLSSYLASEITRVKDAM</sequence>
<accession>A0ABS0PEE5</accession>
<evidence type="ECO:0000313" key="1">
    <source>
        <dbReference type="EMBL" id="MBH5391611.1"/>
    </source>
</evidence>
<proteinExistence type="predicted"/>
<evidence type="ECO:0000313" key="2">
    <source>
        <dbReference type="Proteomes" id="UP001194539"/>
    </source>
</evidence>
<protein>
    <submittedName>
        <fullName evidence="1">Uncharacterized protein</fullName>
    </submittedName>
</protein>
<reference evidence="1 2" key="1">
    <citation type="submission" date="2020-07" db="EMBL/GenBank/DDBJ databases">
        <title>Bradyrhizobium diversity isolated from nodules of indigenous legumes of Western Australia.</title>
        <authorList>
            <person name="Klepa M.S."/>
        </authorList>
    </citation>
    <scope>NUCLEOTIDE SEQUENCE [LARGE SCALE GENOMIC DNA]</scope>
    <source>
        <strain evidence="1 2">CNPSo 4019</strain>
    </source>
</reference>
<dbReference type="EMBL" id="JACEGD010000052">
    <property type="protein sequence ID" value="MBH5391611.1"/>
    <property type="molecule type" value="Genomic_DNA"/>
</dbReference>
<organism evidence="1 2">
    <name type="scientific">Bradyrhizobium diversitatis</name>
    <dbReference type="NCBI Taxonomy" id="2755406"/>
    <lineage>
        <taxon>Bacteria</taxon>
        <taxon>Pseudomonadati</taxon>
        <taxon>Pseudomonadota</taxon>
        <taxon>Alphaproteobacteria</taxon>
        <taxon>Hyphomicrobiales</taxon>
        <taxon>Nitrobacteraceae</taxon>
        <taxon>Bradyrhizobium</taxon>
    </lineage>
</organism>
<gene>
    <name evidence="1" type="ORF">H1B27_35840</name>
</gene>
<comment type="caution">
    <text evidence="1">The sequence shown here is derived from an EMBL/GenBank/DDBJ whole genome shotgun (WGS) entry which is preliminary data.</text>
</comment>
<name>A0ABS0PEE5_9BRAD</name>
<keyword evidence="2" id="KW-1185">Reference proteome</keyword>
<dbReference type="RefSeq" id="WP_197969282.1">
    <property type="nucleotide sequence ID" value="NZ_JACEGD010000052.1"/>
</dbReference>
<dbReference type="Proteomes" id="UP001194539">
    <property type="component" value="Unassembled WGS sequence"/>
</dbReference>